<evidence type="ECO:0000256" key="1">
    <source>
        <dbReference type="ARBA" id="ARBA00022741"/>
    </source>
</evidence>
<dbReference type="SUPFAM" id="SSF52540">
    <property type="entry name" value="P-loop containing nucleoside triphosphate hydrolases"/>
    <property type="match status" value="1"/>
</dbReference>
<dbReference type="RefSeq" id="WP_200761705.1">
    <property type="nucleotide sequence ID" value="NZ_CP036425.1"/>
</dbReference>
<evidence type="ECO:0000259" key="3">
    <source>
        <dbReference type="PROSITE" id="PS50893"/>
    </source>
</evidence>
<protein>
    <submittedName>
        <fullName evidence="4">Daunorubicin/doxorubicin resistance ATP-binding protein DrrA</fullName>
        <ecNumber evidence="4">3.6.3.-</ecNumber>
    </submittedName>
</protein>
<accession>A0A517YU04</accession>
<sequence length="329" mass="35366">MTQPTTNTQSAISVNALSHQYPPTRKSTAPVQALNNVSFAITPGEVFGILGPNGGGKTTLFKILSTILTPSAADAITINNHNLLTNPHLVRQSLGIVFQSPSLDGKLSARENLTTHGHLYGLSGPTLKARVDELLQQFNLADRANDLTESFSGGMKRKIELAKAILHRPQILILDEPSTGLDPAARRDLWLTLHDLIQHHGMTVALTTHLMEEAEKCDRLAILSNGKLVGSGSPSQLKELIGGSVITILPDIHESPQPLLDDLVAQFDGWEDGGAPALIDNTIRCEHAQGPEMVAKISAHLAGRIKSITVGQPTLEDVFVHLTGNKFTN</sequence>
<dbReference type="KEGG" id="pcor:KS4_17080"/>
<keyword evidence="2 4" id="KW-0067">ATP-binding</keyword>
<gene>
    <name evidence="4" type="primary">drrA</name>
    <name evidence="4" type="ORF">KS4_17080</name>
</gene>
<evidence type="ECO:0000256" key="2">
    <source>
        <dbReference type="ARBA" id="ARBA00022840"/>
    </source>
</evidence>
<dbReference type="Pfam" id="PF00005">
    <property type="entry name" value="ABC_tran"/>
    <property type="match status" value="1"/>
</dbReference>
<dbReference type="EMBL" id="CP036425">
    <property type="protein sequence ID" value="QDU33652.1"/>
    <property type="molecule type" value="Genomic_DNA"/>
</dbReference>
<keyword evidence="4" id="KW-0378">Hydrolase</keyword>
<dbReference type="PANTHER" id="PTHR43582">
    <property type="entry name" value="LINEARMYCIN RESISTANCE ATP-BINDING PROTEIN LNRL"/>
    <property type="match status" value="1"/>
</dbReference>
<reference evidence="4 5" key="1">
    <citation type="submission" date="2019-02" db="EMBL/GenBank/DDBJ databases">
        <title>Deep-cultivation of Planctomycetes and their phenomic and genomic characterization uncovers novel biology.</title>
        <authorList>
            <person name="Wiegand S."/>
            <person name="Jogler M."/>
            <person name="Boedeker C."/>
            <person name="Pinto D."/>
            <person name="Vollmers J."/>
            <person name="Rivas-Marin E."/>
            <person name="Kohn T."/>
            <person name="Peeters S.H."/>
            <person name="Heuer A."/>
            <person name="Rast P."/>
            <person name="Oberbeckmann S."/>
            <person name="Bunk B."/>
            <person name="Jeske O."/>
            <person name="Meyerdierks A."/>
            <person name="Storesund J.E."/>
            <person name="Kallscheuer N."/>
            <person name="Luecker S."/>
            <person name="Lage O.M."/>
            <person name="Pohl T."/>
            <person name="Merkel B.J."/>
            <person name="Hornburger P."/>
            <person name="Mueller R.-W."/>
            <person name="Bruemmer F."/>
            <person name="Labrenz M."/>
            <person name="Spormann A.M."/>
            <person name="Op den Camp H."/>
            <person name="Overmann J."/>
            <person name="Amann R."/>
            <person name="Jetten M.S.M."/>
            <person name="Mascher T."/>
            <person name="Medema M.H."/>
            <person name="Devos D.P."/>
            <person name="Kaster A.-K."/>
            <person name="Ovreas L."/>
            <person name="Rohde M."/>
            <person name="Galperin M.Y."/>
            <person name="Jogler C."/>
        </authorList>
    </citation>
    <scope>NUCLEOTIDE SEQUENCE [LARGE SCALE GENOMIC DNA]</scope>
    <source>
        <strain evidence="4 5">KS4</strain>
    </source>
</reference>
<dbReference type="InterPro" id="IPR003439">
    <property type="entry name" value="ABC_transporter-like_ATP-bd"/>
</dbReference>
<dbReference type="GO" id="GO:0005524">
    <property type="term" value="F:ATP binding"/>
    <property type="evidence" value="ECO:0007669"/>
    <property type="project" value="UniProtKB-KW"/>
</dbReference>
<feature type="domain" description="ABC transporter" evidence="3">
    <location>
        <begin position="12"/>
        <end position="250"/>
    </location>
</feature>
<dbReference type="PROSITE" id="PS00211">
    <property type="entry name" value="ABC_TRANSPORTER_1"/>
    <property type="match status" value="1"/>
</dbReference>
<organism evidence="4 5">
    <name type="scientific">Poriferisphaera corsica</name>
    <dbReference type="NCBI Taxonomy" id="2528020"/>
    <lineage>
        <taxon>Bacteria</taxon>
        <taxon>Pseudomonadati</taxon>
        <taxon>Planctomycetota</taxon>
        <taxon>Phycisphaerae</taxon>
        <taxon>Phycisphaerales</taxon>
        <taxon>Phycisphaeraceae</taxon>
        <taxon>Poriferisphaera</taxon>
    </lineage>
</organism>
<proteinExistence type="predicted"/>
<keyword evidence="1" id="KW-0547">Nucleotide-binding</keyword>
<dbReference type="GO" id="GO:0016887">
    <property type="term" value="F:ATP hydrolysis activity"/>
    <property type="evidence" value="ECO:0007669"/>
    <property type="project" value="InterPro"/>
</dbReference>
<dbReference type="PANTHER" id="PTHR43582:SF5">
    <property type="entry name" value="ABC TRANSPORTER"/>
    <property type="match status" value="1"/>
</dbReference>
<dbReference type="EC" id="3.6.3.-" evidence="4"/>
<evidence type="ECO:0000313" key="4">
    <source>
        <dbReference type="EMBL" id="QDU33652.1"/>
    </source>
</evidence>
<name>A0A517YU04_9BACT</name>
<dbReference type="AlphaFoldDB" id="A0A517YU04"/>
<dbReference type="PROSITE" id="PS50893">
    <property type="entry name" value="ABC_TRANSPORTER_2"/>
    <property type="match status" value="1"/>
</dbReference>
<dbReference type="InterPro" id="IPR017871">
    <property type="entry name" value="ABC_transporter-like_CS"/>
</dbReference>
<dbReference type="InterPro" id="IPR003593">
    <property type="entry name" value="AAA+_ATPase"/>
</dbReference>
<dbReference type="Proteomes" id="UP000317369">
    <property type="component" value="Chromosome"/>
</dbReference>
<evidence type="ECO:0000313" key="5">
    <source>
        <dbReference type="Proteomes" id="UP000317369"/>
    </source>
</evidence>
<keyword evidence="5" id="KW-1185">Reference proteome</keyword>
<dbReference type="InterPro" id="IPR027417">
    <property type="entry name" value="P-loop_NTPase"/>
</dbReference>
<dbReference type="Gene3D" id="3.40.50.300">
    <property type="entry name" value="P-loop containing nucleotide triphosphate hydrolases"/>
    <property type="match status" value="1"/>
</dbReference>
<dbReference type="SMART" id="SM00382">
    <property type="entry name" value="AAA"/>
    <property type="match status" value="1"/>
</dbReference>